<keyword evidence="1" id="KW-1133">Transmembrane helix</keyword>
<dbReference type="EMBL" id="JAXQNO010000002">
    <property type="protein sequence ID" value="KAK4802258.1"/>
    <property type="molecule type" value="Genomic_DNA"/>
</dbReference>
<name>A0AAN7M423_TRANT</name>
<keyword evidence="3" id="KW-1185">Reference proteome</keyword>
<dbReference type="Proteomes" id="UP001346149">
    <property type="component" value="Unassembled WGS sequence"/>
</dbReference>
<keyword evidence="1" id="KW-0812">Transmembrane</keyword>
<proteinExistence type="predicted"/>
<dbReference type="GO" id="GO:0016020">
    <property type="term" value="C:membrane"/>
    <property type="evidence" value="ECO:0007669"/>
    <property type="project" value="InterPro"/>
</dbReference>
<feature type="transmembrane region" description="Helical" evidence="1">
    <location>
        <begin position="464"/>
        <end position="483"/>
    </location>
</feature>
<dbReference type="InterPro" id="IPR007720">
    <property type="entry name" value="PigQ/GPI1"/>
</dbReference>
<sequence>MRRELRIWWPKEYQEIASSSCDILFGWFISSSPASLDVVVALAVSESCLSQLAPGLEEIIQETNRILPVTLQEKSMISMLGQHVSDLNNDSSEVGKAMKCYSASIPNGVNLISSLQSKNSNCGCFNMMEACGVSMGSNMWIRLVHETGGESALKKLSAPKVHHIHWDGKVVSPDIVHVIFYEIPSYGSHHFSLSYSDVYTQAKTSLKKPHWVNELHMIRPHDDLDAVILAVNSSAAVARFFPSRGSATEKSILRFSIIWMLYTLTWHALATSVATLSTLFYLTIQCLYHSGNVGLLSWMWISSTKAFNTTWTNIRIRSCQILYWSIVLQESGPRSYSCVEYEEKTALRRHSVWSSIAADVLLGNLIGLALLYNEESTCSWIQDFGCDVSNWLRTGCVWLMGVPAGFKLNTEVAAVLGTISLNVTQIWSTLCIFTGFLLCYIIRGLALSGMIFGATVFAASIRDLVSITALHVSILHWLISLLYSSQTRALAALWRLFRGQKWNPLRLRLDSYDYTVEQHIVGSLLFTPLLLLLPTTSVFYIFFTIMSSSISVLCLLTEALISFIHATPYVKIFLWLVSPKRLPSGIWLQIGSCKSNRIQSAVGYSFDEDGYSHSKNILENAETEKSIDGTHTLTSFLHNTFPSIGQVILPHYRRVFSGAFKPLVLASAWGILTGKRLPQTLETHLPTTIPWMVIPVKEYWRLCHSSVLSCMENRNRLSSSRFRIT</sequence>
<evidence type="ECO:0000313" key="3">
    <source>
        <dbReference type="Proteomes" id="UP001346149"/>
    </source>
</evidence>
<evidence type="ECO:0000313" key="2">
    <source>
        <dbReference type="EMBL" id="KAK4802258.1"/>
    </source>
</evidence>
<feature type="transmembrane region" description="Helical" evidence="1">
    <location>
        <begin position="426"/>
        <end position="452"/>
    </location>
</feature>
<feature type="transmembrane region" description="Helical" evidence="1">
    <location>
        <begin position="520"/>
        <end position="543"/>
    </location>
</feature>
<keyword evidence="1" id="KW-0472">Membrane</keyword>
<accession>A0AAN7M423</accession>
<protein>
    <submittedName>
        <fullName evidence="2">Uncharacterized protein</fullName>
    </submittedName>
</protein>
<comment type="caution">
    <text evidence="2">The sequence shown here is derived from an EMBL/GenBank/DDBJ whole genome shotgun (WGS) entry which is preliminary data.</text>
</comment>
<organism evidence="2 3">
    <name type="scientific">Trapa natans</name>
    <name type="common">Water chestnut</name>
    <dbReference type="NCBI Taxonomy" id="22666"/>
    <lineage>
        <taxon>Eukaryota</taxon>
        <taxon>Viridiplantae</taxon>
        <taxon>Streptophyta</taxon>
        <taxon>Embryophyta</taxon>
        <taxon>Tracheophyta</taxon>
        <taxon>Spermatophyta</taxon>
        <taxon>Magnoliopsida</taxon>
        <taxon>eudicotyledons</taxon>
        <taxon>Gunneridae</taxon>
        <taxon>Pentapetalae</taxon>
        <taxon>rosids</taxon>
        <taxon>malvids</taxon>
        <taxon>Myrtales</taxon>
        <taxon>Lythraceae</taxon>
        <taxon>Trapa</taxon>
    </lineage>
</organism>
<gene>
    <name evidence="2" type="ORF">SAY86_000461</name>
</gene>
<evidence type="ECO:0000256" key="1">
    <source>
        <dbReference type="SAM" id="Phobius"/>
    </source>
</evidence>
<reference evidence="2 3" key="1">
    <citation type="journal article" date="2023" name="Hortic Res">
        <title>Pangenome of water caltrop reveals structural variations and asymmetric subgenome divergence after allopolyploidization.</title>
        <authorList>
            <person name="Zhang X."/>
            <person name="Chen Y."/>
            <person name="Wang L."/>
            <person name="Yuan Y."/>
            <person name="Fang M."/>
            <person name="Shi L."/>
            <person name="Lu R."/>
            <person name="Comes H.P."/>
            <person name="Ma Y."/>
            <person name="Chen Y."/>
            <person name="Huang G."/>
            <person name="Zhou Y."/>
            <person name="Zheng Z."/>
            <person name="Qiu Y."/>
        </authorList>
    </citation>
    <scope>NUCLEOTIDE SEQUENCE [LARGE SCALE GENOMIC DNA]</scope>
    <source>
        <strain evidence="2">F231</strain>
    </source>
</reference>
<dbReference type="GO" id="GO:0006506">
    <property type="term" value="P:GPI anchor biosynthetic process"/>
    <property type="evidence" value="ECO:0007669"/>
    <property type="project" value="InterPro"/>
</dbReference>
<dbReference type="PANTHER" id="PTHR47555:SF2">
    <property type="entry name" value="N-ACETYLGLUCOSAMINYL TRANSFERASE COMPONENT FAMILY PROTEIN _ GPI1 FAMILY PROTEIN"/>
    <property type="match status" value="1"/>
</dbReference>
<dbReference type="AlphaFoldDB" id="A0AAN7M423"/>
<feature type="transmembrane region" description="Helical" evidence="1">
    <location>
        <begin position="252"/>
        <end position="273"/>
    </location>
</feature>
<dbReference type="PANTHER" id="PTHR47555">
    <property type="entry name" value="N-ACETYLGLUCOSAMINYL TRANSFERASE COMPONENT FAMILY PROTEIN / GPI1 FAMILY PROTEIN"/>
    <property type="match status" value="1"/>
</dbReference>
<dbReference type="Pfam" id="PF05024">
    <property type="entry name" value="Gpi1"/>
    <property type="match status" value="1"/>
</dbReference>
<feature type="transmembrane region" description="Helical" evidence="1">
    <location>
        <begin position="550"/>
        <end position="576"/>
    </location>
</feature>